<dbReference type="Pfam" id="PF10095">
    <property type="entry name" value="DUF2333"/>
    <property type="match status" value="2"/>
</dbReference>
<dbReference type="InterPro" id="IPR016936">
    <property type="entry name" value="UCP029693"/>
</dbReference>
<proteinExistence type="predicted"/>
<organism evidence="2 3">
    <name type="scientific">Oleomonas cavernae</name>
    <dbReference type="NCBI Taxonomy" id="2320859"/>
    <lineage>
        <taxon>Bacteria</taxon>
        <taxon>Pseudomonadati</taxon>
        <taxon>Pseudomonadota</taxon>
        <taxon>Alphaproteobacteria</taxon>
        <taxon>Acetobacterales</taxon>
        <taxon>Acetobacteraceae</taxon>
        <taxon>Oleomonas</taxon>
    </lineage>
</organism>
<sequence length="415" mass="45396">MCFVPPVAFRIEFARATTPCGSTGIEVPACSRYRQTRAVYTTALHKVTPIAPKCLDHLSYISNGYRVAARLDPARDLVTIGTDTANQGAIMAGSKVFTEGGGGRFSGLWRRRWVWQTLGIIIAAILLLYYPIGMLIAHKVDDDLSFAPATSMVPPGASRAVAVAAALVDREVNVNGWVANDPFFFPSGALDNMPNFQQGIVDAVATFAIELRDQIGRVRGSGEVDKDLAEALSTLQYSGTKWVFDLSTSILPTATSEAQYRAGIRALNAYNANVAAGKAVFDRRADNLQAAISRIALDVGSISAALDKQIRDESGNIFDFTCDDLFYRVKGEAYGYFLIMKGLRQDFDQIITERGLAPLWDEAIASLEETAMFHPIMVWNGQLDGQFLPNHLVAQGFFLLRARTQLREIAAILDK</sequence>
<evidence type="ECO:0000256" key="1">
    <source>
        <dbReference type="SAM" id="Phobius"/>
    </source>
</evidence>
<feature type="transmembrane region" description="Helical" evidence="1">
    <location>
        <begin position="113"/>
        <end position="132"/>
    </location>
</feature>
<dbReference type="Proteomes" id="UP000284605">
    <property type="component" value="Unassembled WGS sequence"/>
</dbReference>
<dbReference type="EMBL" id="QYUK01000011">
    <property type="protein sequence ID" value="RJF89541.1"/>
    <property type="molecule type" value="Genomic_DNA"/>
</dbReference>
<keyword evidence="1" id="KW-1133">Transmembrane helix</keyword>
<evidence type="ECO:0000313" key="3">
    <source>
        <dbReference type="Proteomes" id="UP000284605"/>
    </source>
</evidence>
<comment type="caution">
    <text evidence="2">The sequence shown here is derived from an EMBL/GenBank/DDBJ whole genome shotgun (WGS) entry which is preliminary data.</text>
</comment>
<evidence type="ECO:0000313" key="2">
    <source>
        <dbReference type="EMBL" id="RJF89541.1"/>
    </source>
</evidence>
<keyword evidence="3" id="KW-1185">Reference proteome</keyword>
<keyword evidence="1" id="KW-0812">Transmembrane</keyword>
<keyword evidence="1" id="KW-0472">Membrane</keyword>
<reference evidence="2 3" key="1">
    <citation type="submission" date="2018-09" db="EMBL/GenBank/DDBJ databases">
        <authorList>
            <person name="Zhu H."/>
        </authorList>
    </citation>
    <scope>NUCLEOTIDE SEQUENCE [LARGE SCALE GENOMIC DNA]</scope>
    <source>
        <strain evidence="2 3">K1W22B-8</strain>
    </source>
</reference>
<dbReference type="AlphaFoldDB" id="A0A418WHN1"/>
<accession>A0A418WHN1</accession>
<protein>
    <submittedName>
        <fullName evidence="2">DUF2333 family protein</fullName>
    </submittedName>
</protein>
<name>A0A418WHN1_9PROT</name>
<gene>
    <name evidence="2" type="ORF">D3874_23360</name>
</gene>